<accession>A0A0S4QSA4</accession>
<organism evidence="1 2">
    <name type="scientific">Parafrankia irregularis</name>
    <dbReference type="NCBI Taxonomy" id="795642"/>
    <lineage>
        <taxon>Bacteria</taxon>
        <taxon>Bacillati</taxon>
        <taxon>Actinomycetota</taxon>
        <taxon>Actinomycetes</taxon>
        <taxon>Frankiales</taxon>
        <taxon>Frankiaceae</taxon>
        <taxon>Parafrankia</taxon>
    </lineage>
</organism>
<gene>
    <name evidence="1" type="ORF">Ga0074812_119115</name>
</gene>
<evidence type="ECO:0000313" key="1">
    <source>
        <dbReference type="EMBL" id="CUU58481.1"/>
    </source>
</evidence>
<dbReference type="Proteomes" id="UP000198802">
    <property type="component" value="Unassembled WGS sequence"/>
</dbReference>
<dbReference type="RefSeq" id="WP_091281702.1">
    <property type="nucleotide sequence ID" value="NZ_FAOZ01000019.1"/>
</dbReference>
<reference evidence="2" key="1">
    <citation type="submission" date="2015-11" db="EMBL/GenBank/DDBJ databases">
        <authorList>
            <person name="Varghese N."/>
        </authorList>
    </citation>
    <scope>NUCLEOTIDE SEQUENCE [LARGE SCALE GENOMIC DNA]</scope>
    <source>
        <strain evidence="2">DSM 45899</strain>
    </source>
</reference>
<sequence>MSSHNLDLPRPRGRVPGIEMEVYVDWEDQIEVEDPPNSRRPAVMVRMPAYVAGGLSHELHSLETIRGAIGGDCSEWAQVARALLAAARMAAGSDRHPELADLPVAPFAAGSDRHPELADLADRPPAPFAAGYQRMVPVDGSVPGECA</sequence>
<name>A0A0S4QSA4_9ACTN</name>
<proteinExistence type="predicted"/>
<dbReference type="AlphaFoldDB" id="A0A0S4QSA4"/>
<keyword evidence="2" id="KW-1185">Reference proteome</keyword>
<protein>
    <submittedName>
        <fullName evidence="1">Uncharacterized protein</fullName>
    </submittedName>
</protein>
<evidence type="ECO:0000313" key="2">
    <source>
        <dbReference type="Proteomes" id="UP000198802"/>
    </source>
</evidence>
<dbReference type="EMBL" id="FAOZ01000019">
    <property type="protein sequence ID" value="CUU58481.1"/>
    <property type="molecule type" value="Genomic_DNA"/>
</dbReference>